<dbReference type="InterPro" id="IPR011010">
    <property type="entry name" value="DNA_brk_join_enz"/>
</dbReference>
<evidence type="ECO:0000259" key="6">
    <source>
        <dbReference type="PROSITE" id="PS51898"/>
    </source>
</evidence>
<dbReference type="PROSITE" id="PS51898">
    <property type="entry name" value="TYR_RECOMBINASE"/>
    <property type="match status" value="1"/>
</dbReference>
<dbReference type="Gene3D" id="1.10.443.10">
    <property type="entry name" value="Intergrase catalytic core"/>
    <property type="match status" value="1"/>
</dbReference>
<comment type="caution">
    <text evidence="8">The sequence shown here is derived from an EMBL/GenBank/DDBJ whole genome shotgun (WGS) entry which is preliminary data.</text>
</comment>
<dbReference type="EMBL" id="BAAABM010000053">
    <property type="protein sequence ID" value="GAA0358797.1"/>
    <property type="molecule type" value="Genomic_DNA"/>
</dbReference>
<dbReference type="Pfam" id="PF26003">
    <property type="entry name" value="Integrase_N_phage"/>
    <property type="match status" value="1"/>
</dbReference>
<sequence length="450" mass="50132">MPNKDGHRRFGNIRRRESGRYQVRYPGPDGRMRTAPETFARKSDAERYLTLVEAQILNGEWTDPDRAKIELGDYAEKWIDQRAGLRPRTVDLYRWLLGKYIAPQLGGVQLGRLSTQMIREWRAKLLAAGVSENQAAKAYRLLRAVLMTAAEEDKIIPRNPCRVRGAGTEQAAERPVLTVAQVFELAGRVGVRPVGNIRKLDSGEYRLRYRAVGGLMRRHSEMFPTRAAAARALWDLAMEGKADATHDDRFRALVLLAAFASLRWGEVTALKRRDIDLAAGTVRVRFAYTEQDNGKMLLGPPKSRAGRRTVSIPAAIIPDIKAHLDKYTKRDDAALVFTGIKGGPLRRSGFNKLTRWVDVVRTMGVPGLHFHDLRHTGNTLAADMGVSLRNLMARMGHDNERAALIYQHASNQADRKIAEGLNALVEGARRSDDGDGDEDDGTAGVLARIG</sequence>
<dbReference type="CDD" id="cd01189">
    <property type="entry name" value="INT_ICEBs1_C_like"/>
    <property type="match status" value="1"/>
</dbReference>
<dbReference type="InterPro" id="IPR010998">
    <property type="entry name" value="Integrase_recombinase_N"/>
</dbReference>
<dbReference type="InterPro" id="IPR058717">
    <property type="entry name" value="Phage_L5_Integrase_N"/>
</dbReference>
<feature type="region of interest" description="Disordered" evidence="5">
    <location>
        <begin position="428"/>
        <end position="450"/>
    </location>
</feature>
<dbReference type="InterPro" id="IPR013762">
    <property type="entry name" value="Integrase-like_cat_sf"/>
</dbReference>
<evidence type="ECO:0000256" key="2">
    <source>
        <dbReference type="ARBA" id="ARBA00023125"/>
    </source>
</evidence>
<organism evidence="8 9">
    <name type="scientific">Actinoallomurus spadix</name>
    <dbReference type="NCBI Taxonomy" id="79912"/>
    <lineage>
        <taxon>Bacteria</taxon>
        <taxon>Bacillati</taxon>
        <taxon>Actinomycetota</taxon>
        <taxon>Actinomycetes</taxon>
        <taxon>Streptosporangiales</taxon>
        <taxon>Thermomonosporaceae</taxon>
        <taxon>Actinoallomurus</taxon>
    </lineage>
</organism>
<keyword evidence="3" id="KW-0233">DNA recombination</keyword>
<proteinExistence type="inferred from homology"/>
<dbReference type="InterPro" id="IPR002104">
    <property type="entry name" value="Integrase_catalytic"/>
</dbReference>
<dbReference type="PANTHER" id="PTHR30349">
    <property type="entry name" value="PHAGE INTEGRASE-RELATED"/>
    <property type="match status" value="1"/>
</dbReference>
<comment type="similarity">
    <text evidence="1">Belongs to the 'phage' integrase family.</text>
</comment>
<dbReference type="InterPro" id="IPR050090">
    <property type="entry name" value="Tyrosine_recombinase_XerCD"/>
</dbReference>
<keyword evidence="2 4" id="KW-0238">DNA-binding</keyword>
<dbReference type="RefSeq" id="WP_252804141.1">
    <property type="nucleotide sequence ID" value="NZ_BAAABM010000053.1"/>
</dbReference>
<gene>
    <name evidence="8" type="ORF">GCM10010151_55620</name>
</gene>
<dbReference type="InterPro" id="IPR044068">
    <property type="entry name" value="CB"/>
</dbReference>
<feature type="domain" description="Core-binding (CB)" evidence="7">
    <location>
        <begin position="69"/>
        <end position="150"/>
    </location>
</feature>
<evidence type="ECO:0000256" key="1">
    <source>
        <dbReference type="ARBA" id="ARBA00008857"/>
    </source>
</evidence>
<evidence type="ECO:0000256" key="3">
    <source>
        <dbReference type="ARBA" id="ARBA00023172"/>
    </source>
</evidence>
<evidence type="ECO:0000313" key="8">
    <source>
        <dbReference type="EMBL" id="GAA0358797.1"/>
    </source>
</evidence>
<name>A0ABN0X9Z9_9ACTN</name>
<feature type="domain" description="Tyr recombinase" evidence="6">
    <location>
        <begin position="220"/>
        <end position="419"/>
    </location>
</feature>
<dbReference type="PANTHER" id="PTHR30349:SF64">
    <property type="entry name" value="PROPHAGE INTEGRASE INTD-RELATED"/>
    <property type="match status" value="1"/>
</dbReference>
<accession>A0ABN0X9Z9</accession>
<evidence type="ECO:0000313" key="9">
    <source>
        <dbReference type="Proteomes" id="UP001501822"/>
    </source>
</evidence>
<evidence type="ECO:0008006" key="10">
    <source>
        <dbReference type="Google" id="ProtNLM"/>
    </source>
</evidence>
<keyword evidence="9" id="KW-1185">Reference proteome</keyword>
<dbReference type="Pfam" id="PF00589">
    <property type="entry name" value="Phage_integrase"/>
    <property type="match status" value="1"/>
</dbReference>
<dbReference type="SUPFAM" id="SSF56349">
    <property type="entry name" value="DNA breaking-rejoining enzymes"/>
    <property type="match status" value="2"/>
</dbReference>
<dbReference type="Gene3D" id="1.10.150.130">
    <property type="match status" value="1"/>
</dbReference>
<evidence type="ECO:0000256" key="4">
    <source>
        <dbReference type="PROSITE-ProRule" id="PRU01248"/>
    </source>
</evidence>
<dbReference type="Proteomes" id="UP001501822">
    <property type="component" value="Unassembled WGS sequence"/>
</dbReference>
<evidence type="ECO:0000259" key="7">
    <source>
        <dbReference type="PROSITE" id="PS51900"/>
    </source>
</evidence>
<reference evidence="8 9" key="1">
    <citation type="journal article" date="2019" name="Int. J. Syst. Evol. Microbiol.">
        <title>The Global Catalogue of Microorganisms (GCM) 10K type strain sequencing project: providing services to taxonomists for standard genome sequencing and annotation.</title>
        <authorList>
            <consortium name="The Broad Institute Genomics Platform"/>
            <consortium name="The Broad Institute Genome Sequencing Center for Infectious Disease"/>
            <person name="Wu L."/>
            <person name="Ma J."/>
        </authorList>
    </citation>
    <scope>NUCLEOTIDE SEQUENCE [LARGE SCALE GENOMIC DNA]</scope>
    <source>
        <strain evidence="8 9">JCM 3146</strain>
    </source>
</reference>
<protein>
    <recommendedName>
        <fullName evidence="10">Integrase</fullName>
    </recommendedName>
</protein>
<evidence type="ECO:0000256" key="5">
    <source>
        <dbReference type="SAM" id="MobiDB-lite"/>
    </source>
</evidence>
<dbReference type="PROSITE" id="PS51900">
    <property type="entry name" value="CB"/>
    <property type="match status" value="1"/>
</dbReference>